<dbReference type="Proteomes" id="UP000276834">
    <property type="component" value="Unassembled WGS sequence"/>
</dbReference>
<accession>A0A3L8SHL5</accession>
<name>A0A3L8SHL5_CHLGU</name>
<sequence>MQQQKSLVTSLSRSIGNLRKAEFLSPPTRWKANSTMSNSKESARWLDSIAAQPLVRTGTQEFRKNFLAEKSCGNSLPGFSL</sequence>
<organism evidence="1 2">
    <name type="scientific">Chloebia gouldiae</name>
    <name type="common">Gouldian finch</name>
    <name type="synonym">Erythrura gouldiae</name>
    <dbReference type="NCBI Taxonomy" id="44316"/>
    <lineage>
        <taxon>Eukaryota</taxon>
        <taxon>Metazoa</taxon>
        <taxon>Chordata</taxon>
        <taxon>Craniata</taxon>
        <taxon>Vertebrata</taxon>
        <taxon>Euteleostomi</taxon>
        <taxon>Archelosauria</taxon>
        <taxon>Archosauria</taxon>
        <taxon>Dinosauria</taxon>
        <taxon>Saurischia</taxon>
        <taxon>Theropoda</taxon>
        <taxon>Coelurosauria</taxon>
        <taxon>Aves</taxon>
        <taxon>Neognathae</taxon>
        <taxon>Neoaves</taxon>
        <taxon>Telluraves</taxon>
        <taxon>Australaves</taxon>
        <taxon>Passeriformes</taxon>
        <taxon>Passeroidea</taxon>
        <taxon>Passeridae</taxon>
        <taxon>Chloebia</taxon>
    </lineage>
</organism>
<protein>
    <submittedName>
        <fullName evidence="1">Uncharacterized protein</fullName>
    </submittedName>
</protein>
<gene>
    <name evidence="1" type="ORF">DV515_00007391</name>
</gene>
<comment type="caution">
    <text evidence="1">The sequence shown here is derived from an EMBL/GenBank/DDBJ whole genome shotgun (WGS) entry which is preliminary data.</text>
</comment>
<dbReference type="EMBL" id="QUSF01000019">
    <property type="protein sequence ID" value="RLW02202.1"/>
    <property type="molecule type" value="Genomic_DNA"/>
</dbReference>
<dbReference type="AlphaFoldDB" id="A0A3L8SHL5"/>
<evidence type="ECO:0000313" key="2">
    <source>
        <dbReference type="Proteomes" id="UP000276834"/>
    </source>
</evidence>
<keyword evidence="2" id="KW-1185">Reference proteome</keyword>
<reference evidence="1 2" key="1">
    <citation type="journal article" date="2018" name="Proc. R. Soc. B">
        <title>A non-coding region near Follistatin controls head colour polymorphism in the Gouldian finch.</title>
        <authorList>
            <person name="Toomey M.B."/>
            <person name="Marques C.I."/>
            <person name="Andrade P."/>
            <person name="Araujo P.M."/>
            <person name="Sabatino S."/>
            <person name="Gazda M.A."/>
            <person name="Afonso S."/>
            <person name="Lopes R.J."/>
            <person name="Corbo J.C."/>
            <person name="Carneiro M."/>
        </authorList>
    </citation>
    <scope>NUCLEOTIDE SEQUENCE [LARGE SCALE GENOMIC DNA]</scope>
    <source>
        <strain evidence="1">Red01</strain>
        <tissue evidence="1">Muscle</tissue>
    </source>
</reference>
<evidence type="ECO:0000313" key="1">
    <source>
        <dbReference type="EMBL" id="RLW02202.1"/>
    </source>
</evidence>
<proteinExistence type="predicted"/>